<evidence type="ECO:0000256" key="3">
    <source>
        <dbReference type="ARBA" id="ARBA00022448"/>
    </source>
</evidence>
<dbReference type="Gene3D" id="1.50.40.10">
    <property type="entry name" value="Mitochondrial carrier domain"/>
    <property type="match status" value="1"/>
</dbReference>
<keyword evidence="6" id="KW-0999">Mitochondrion inner membrane</keyword>
<accession>A0A8J6CBD3</accession>
<evidence type="ECO:0000256" key="6">
    <source>
        <dbReference type="ARBA" id="ARBA00022792"/>
    </source>
</evidence>
<feature type="repeat" description="Solcar" evidence="10">
    <location>
        <begin position="97"/>
        <end position="183"/>
    </location>
</feature>
<evidence type="ECO:0000313" key="12">
    <source>
        <dbReference type="EMBL" id="KAG8468592.1"/>
    </source>
</evidence>
<feature type="repeat" description="Solcar" evidence="10">
    <location>
        <begin position="2"/>
        <end position="87"/>
    </location>
</feature>
<organism evidence="12 13">
    <name type="scientific">Diacronema lutheri</name>
    <name type="common">Unicellular marine alga</name>
    <name type="synonym">Monochrysis lutheri</name>
    <dbReference type="NCBI Taxonomy" id="2081491"/>
    <lineage>
        <taxon>Eukaryota</taxon>
        <taxon>Haptista</taxon>
        <taxon>Haptophyta</taxon>
        <taxon>Pavlovophyceae</taxon>
        <taxon>Pavlovales</taxon>
        <taxon>Pavlovaceae</taxon>
        <taxon>Diacronema</taxon>
    </lineage>
</organism>
<evidence type="ECO:0000256" key="9">
    <source>
        <dbReference type="ARBA" id="ARBA00023136"/>
    </source>
</evidence>
<keyword evidence="13" id="KW-1185">Reference proteome</keyword>
<comment type="similarity">
    <text evidence="2 11">Belongs to the mitochondrial carrier (TC 2.A.29) family.</text>
</comment>
<dbReference type="GO" id="GO:0005743">
    <property type="term" value="C:mitochondrial inner membrane"/>
    <property type="evidence" value="ECO:0007669"/>
    <property type="project" value="UniProtKB-SubCell"/>
</dbReference>
<evidence type="ECO:0008006" key="14">
    <source>
        <dbReference type="Google" id="ProtNLM"/>
    </source>
</evidence>
<proteinExistence type="inferred from homology"/>
<evidence type="ECO:0000256" key="8">
    <source>
        <dbReference type="ARBA" id="ARBA00023128"/>
    </source>
</evidence>
<keyword evidence="8" id="KW-0496">Mitochondrion</keyword>
<dbReference type="SUPFAM" id="SSF103506">
    <property type="entry name" value="Mitochondrial carrier"/>
    <property type="match status" value="1"/>
</dbReference>
<dbReference type="PROSITE" id="PS50920">
    <property type="entry name" value="SOLCAR"/>
    <property type="match status" value="3"/>
</dbReference>
<feature type="repeat" description="Solcar" evidence="10">
    <location>
        <begin position="192"/>
        <end position="279"/>
    </location>
</feature>
<dbReference type="EMBL" id="JAGTXO010000004">
    <property type="protein sequence ID" value="KAG8468592.1"/>
    <property type="molecule type" value="Genomic_DNA"/>
</dbReference>
<evidence type="ECO:0000256" key="10">
    <source>
        <dbReference type="PROSITE-ProRule" id="PRU00282"/>
    </source>
</evidence>
<evidence type="ECO:0000256" key="11">
    <source>
        <dbReference type="RuleBase" id="RU000488"/>
    </source>
</evidence>
<dbReference type="OrthoDB" id="6703404at2759"/>
<dbReference type="InterPro" id="IPR018108">
    <property type="entry name" value="MCP_transmembrane"/>
</dbReference>
<dbReference type="Pfam" id="PF00153">
    <property type="entry name" value="Mito_carr"/>
    <property type="match status" value="3"/>
</dbReference>
<evidence type="ECO:0000256" key="1">
    <source>
        <dbReference type="ARBA" id="ARBA00004448"/>
    </source>
</evidence>
<dbReference type="InterPro" id="IPR023395">
    <property type="entry name" value="MCP_dom_sf"/>
</dbReference>
<comment type="subcellular location">
    <subcellularLocation>
        <location evidence="1">Mitochondrion inner membrane</location>
        <topology evidence="1">Multi-pass membrane protein</topology>
    </subcellularLocation>
</comment>
<evidence type="ECO:0000256" key="4">
    <source>
        <dbReference type="ARBA" id="ARBA00022692"/>
    </source>
</evidence>
<dbReference type="PANTHER" id="PTHR45928">
    <property type="entry name" value="RE38146P"/>
    <property type="match status" value="1"/>
</dbReference>
<dbReference type="PANTHER" id="PTHR45928:SF1">
    <property type="entry name" value="RE38146P"/>
    <property type="match status" value="1"/>
</dbReference>
<dbReference type="AlphaFoldDB" id="A0A8J6CBD3"/>
<name>A0A8J6CBD3_DIALT</name>
<evidence type="ECO:0000256" key="2">
    <source>
        <dbReference type="ARBA" id="ARBA00006375"/>
    </source>
</evidence>
<keyword evidence="9 10" id="KW-0472">Membrane</keyword>
<evidence type="ECO:0000256" key="7">
    <source>
        <dbReference type="ARBA" id="ARBA00022989"/>
    </source>
</evidence>
<keyword evidence="7" id="KW-1133">Transmembrane helix</keyword>
<keyword evidence="5" id="KW-0677">Repeat</keyword>
<dbReference type="Proteomes" id="UP000751190">
    <property type="component" value="Unassembled WGS sequence"/>
</dbReference>
<dbReference type="OMA" id="GWVHNKK"/>
<gene>
    <name evidence="12" type="ORF">KFE25_013675</name>
</gene>
<sequence>MGPAWIEFVQAGSAAVCATVIVNPVDVMKTRLQLQTTPASTCFVTGLAHVARTEGVRGLQRGLAAASLLQFTNVACRFGFYDLAKSRLLADGDDARTVHLKSMAAGAGSGLIAAVVSNPFFLLKTRFQAVGVASARGTLAAAAAALYAAEGPAGFFKGLPAFAARVVVASAVQLSTYDVVKASLVARGLRAERVSTHLAASMVTGAAVVGAMQPFDLACTRMMSQEGARGRYRNVLDVLVTTVRTEGPLALYSGVVANYARFGPYCCLVFLFLEQFRALGRAVRAEQHRAP</sequence>
<protein>
    <recommendedName>
        <fullName evidence="14">Mitochondrial carrier protein</fullName>
    </recommendedName>
</protein>
<reference evidence="12" key="1">
    <citation type="submission" date="2021-05" db="EMBL/GenBank/DDBJ databases">
        <title>The genome of the haptophyte Pavlova lutheri (Diacronema luteri, Pavlovales) - a model for lipid biosynthesis in eukaryotic algae.</title>
        <authorList>
            <person name="Hulatt C.J."/>
            <person name="Posewitz M.C."/>
        </authorList>
    </citation>
    <scope>NUCLEOTIDE SEQUENCE</scope>
    <source>
        <strain evidence="12">NIVA-4/92</strain>
    </source>
</reference>
<comment type="caution">
    <text evidence="12">The sequence shown here is derived from an EMBL/GenBank/DDBJ whole genome shotgun (WGS) entry which is preliminary data.</text>
</comment>
<evidence type="ECO:0000313" key="13">
    <source>
        <dbReference type="Proteomes" id="UP000751190"/>
    </source>
</evidence>
<keyword evidence="4 10" id="KW-0812">Transmembrane</keyword>
<keyword evidence="3 11" id="KW-0813">Transport</keyword>
<evidence type="ECO:0000256" key="5">
    <source>
        <dbReference type="ARBA" id="ARBA00022737"/>
    </source>
</evidence>
<dbReference type="InterPro" id="IPR051508">
    <property type="entry name" value="Mito_Carrier_Antiporter"/>
</dbReference>